<dbReference type="Pfam" id="PF07734">
    <property type="entry name" value="FBA_1"/>
    <property type="match status" value="1"/>
</dbReference>
<dbReference type="Proteomes" id="UP001152523">
    <property type="component" value="Unassembled WGS sequence"/>
</dbReference>
<sequence>MSSNPITQPPLLYPIPLVFTEAINMTVQNPLSALPSEIIREILLRLEGRHLFIAQCVSKQWYSFIESIKLSYTRQPRILIHLRQDRAGDQRTGLRSTSPDLLSERIHDEFTLNECCLRVLGSCNGLVLLGFGEHIMLWNSHMGRFTKVLEHRCLRYSTQMVVAGLCYDPSTSDHKVVLYLCAFVLDDSSQIAFVSSIKNKGWRKVPFPYNYITSRAGVSFNNTLHWI</sequence>
<proteinExistence type="predicted"/>
<reference evidence="2" key="1">
    <citation type="submission" date="2022-07" db="EMBL/GenBank/DDBJ databases">
        <authorList>
            <person name="Macas J."/>
            <person name="Novak P."/>
            <person name="Neumann P."/>
        </authorList>
    </citation>
    <scope>NUCLEOTIDE SEQUENCE</scope>
</reference>
<dbReference type="InterPro" id="IPR006527">
    <property type="entry name" value="F-box-assoc_dom_typ1"/>
</dbReference>
<accession>A0AAV0GJS9</accession>
<protein>
    <recommendedName>
        <fullName evidence="1">F-box domain-containing protein</fullName>
    </recommendedName>
</protein>
<keyword evidence="3" id="KW-1185">Reference proteome</keyword>
<dbReference type="PANTHER" id="PTHR31672:SF13">
    <property type="entry name" value="F-BOX PROTEIN CPR30-LIKE"/>
    <property type="match status" value="1"/>
</dbReference>
<name>A0AAV0GJS9_9ASTE</name>
<dbReference type="SMART" id="SM00256">
    <property type="entry name" value="FBOX"/>
    <property type="match status" value="1"/>
</dbReference>
<dbReference type="EMBL" id="CAMAPF010001151">
    <property type="protein sequence ID" value="CAH9148127.1"/>
    <property type="molecule type" value="Genomic_DNA"/>
</dbReference>
<evidence type="ECO:0000313" key="3">
    <source>
        <dbReference type="Proteomes" id="UP001152523"/>
    </source>
</evidence>
<organism evidence="2 3">
    <name type="scientific">Cuscuta epithymum</name>
    <dbReference type="NCBI Taxonomy" id="186058"/>
    <lineage>
        <taxon>Eukaryota</taxon>
        <taxon>Viridiplantae</taxon>
        <taxon>Streptophyta</taxon>
        <taxon>Embryophyta</taxon>
        <taxon>Tracheophyta</taxon>
        <taxon>Spermatophyta</taxon>
        <taxon>Magnoliopsida</taxon>
        <taxon>eudicotyledons</taxon>
        <taxon>Gunneridae</taxon>
        <taxon>Pentapetalae</taxon>
        <taxon>asterids</taxon>
        <taxon>lamiids</taxon>
        <taxon>Solanales</taxon>
        <taxon>Convolvulaceae</taxon>
        <taxon>Cuscuteae</taxon>
        <taxon>Cuscuta</taxon>
        <taxon>Cuscuta subgen. Cuscuta</taxon>
    </lineage>
</organism>
<evidence type="ECO:0000259" key="1">
    <source>
        <dbReference type="PROSITE" id="PS50181"/>
    </source>
</evidence>
<dbReference type="PROSITE" id="PS50181">
    <property type="entry name" value="FBOX"/>
    <property type="match status" value="1"/>
</dbReference>
<dbReference type="InterPro" id="IPR050796">
    <property type="entry name" value="SCF_F-box_component"/>
</dbReference>
<gene>
    <name evidence="2" type="ORF">CEPIT_LOCUS44263</name>
</gene>
<feature type="domain" description="F-box" evidence="1">
    <location>
        <begin position="28"/>
        <end position="75"/>
    </location>
</feature>
<dbReference type="Pfam" id="PF00646">
    <property type="entry name" value="F-box"/>
    <property type="match status" value="1"/>
</dbReference>
<dbReference type="Gene3D" id="1.20.1280.50">
    <property type="match status" value="1"/>
</dbReference>
<dbReference type="AlphaFoldDB" id="A0AAV0GJS9"/>
<dbReference type="SUPFAM" id="SSF81383">
    <property type="entry name" value="F-box domain"/>
    <property type="match status" value="1"/>
</dbReference>
<evidence type="ECO:0000313" key="2">
    <source>
        <dbReference type="EMBL" id="CAH9148127.1"/>
    </source>
</evidence>
<dbReference type="PANTHER" id="PTHR31672">
    <property type="entry name" value="BNACNNG10540D PROTEIN"/>
    <property type="match status" value="1"/>
</dbReference>
<comment type="caution">
    <text evidence="2">The sequence shown here is derived from an EMBL/GenBank/DDBJ whole genome shotgun (WGS) entry which is preliminary data.</text>
</comment>
<dbReference type="InterPro" id="IPR001810">
    <property type="entry name" value="F-box_dom"/>
</dbReference>
<dbReference type="InterPro" id="IPR036047">
    <property type="entry name" value="F-box-like_dom_sf"/>
</dbReference>